<dbReference type="Proteomes" id="UP001054945">
    <property type="component" value="Unassembled WGS sequence"/>
</dbReference>
<dbReference type="AlphaFoldDB" id="A0AAV4N4U1"/>
<name>A0AAV4N4U1_CAEEX</name>
<dbReference type="EMBL" id="BPLR01020526">
    <property type="protein sequence ID" value="GIX79727.1"/>
    <property type="molecule type" value="Genomic_DNA"/>
</dbReference>
<keyword evidence="2" id="KW-1185">Reference proteome</keyword>
<protein>
    <submittedName>
        <fullName evidence="1">Uncharacterized protein</fullName>
    </submittedName>
</protein>
<accession>A0AAV4N4U1</accession>
<evidence type="ECO:0000313" key="2">
    <source>
        <dbReference type="Proteomes" id="UP001054945"/>
    </source>
</evidence>
<comment type="caution">
    <text evidence="1">The sequence shown here is derived from an EMBL/GenBank/DDBJ whole genome shotgun (WGS) entry which is preliminary data.</text>
</comment>
<sequence>MFSVIRISIQVSSEGGKSGSIFSNVAVRDGKCSCEGNSEGGAAKLLIVMDIVSRTPDMPATLTMLLGVLKQPSLDSQVNMRLPIEQLKC</sequence>
<organism evidence="1 2">
    <name type="scientific">Caerostris extrusa</name>
    <name type="common">Bark spider</name>
    <name type="synonym">Caerostris bankana</name>
    <dbReference type="NCBI Taxonomy" id="172846"/>
    <lineage>
        <taxon>Eukaryota</taxon>
        <taxon>Metazoa</taxon>
        <taxon>Ecdysozoa</taxon>
        <taxon>Arthropoda</taxon>
        <taxon>Chelicerata</taxon>
        <taxon>Arachnida</taxon>
        <taxon>Araneae</taxon>
        <taxon>Araneomorphae</taxon>
        <taxon>Entelegynae</taxon>
        <taxon>Araneoidea</taxon>
        <taxon>Araneidae</taxon>
        <taxon>Caerostris</taxon>
    </lineage>
</organism>
<gene>
    <name evidence="1" type="ORF">CEXT_546421</name>
</gene>
<reference evidence="1 2" key="1">
    <citation type="submission" date="2021-06" db="EMBL/GenBank/DDBJ databases">
        <title>Caerostris extrusa draft genome.</title>
        <authorList>
            <person name="Kono N."/>
            <person name="Arakawa K."/>
        </authorList>
    </citation>
    <scope>NUCLEOTIDE SEQUENCE [LARGE SCALE GENOMIC DNA]</scope>
</reference>
<evidence type="ECO:0000313" key="1">
    <source>
        <dbReference type="EMBL" id="GIX79727.1"/>
    </source>
</evidence>
<proteinExistence type="predicted"/>